<sequence length="411" mass="45640">MTSRWLRHSSNVESSVSALSAISMSPSLNPSLVLHNEISSINEKANLTTTTNSSCSIFKMSTDNPPTNLTDELNSPKEDISSCKQLTSEYMSYNPSICQFTQSNGKINKTQPLSCSSDGSKSIPPYQAGQPIEQLQEQLRWVQRQLEESSNVKNMVGSPTTNNLRLAKLRSEFCILLRQLKQRCSQGELGIDSSLSDLNNEFHDMSCESKLNCASISRSGNSSPQKSAQTTSGYPCLSGQFNVNPFKLEQNPTVKRSMTTGDFDEDPDFYITGQPEVDDFEDIDSSESEFALKDASNVISDNLFTATHNSNVNESMKDYNNLNDPYKQNTINGNEGELRKKCKRNRKNIFTSGRRRPSKIAAEVISVNFMPSRRGSLMAHSAVQGHNKSKSLLTQFMNTVTKGSTSKLPRE</sequence>
<feature type="region of interest" description="Disordered" evidence="1">
    <location>
        <begin position="57"/>
        <end position="77"/>
    </location>
</feature>
<accession>A0A183MUE3</accession>
<protein>
    <submittedName>
        <fullName evidence="2">Uncharacterized protein</fullName>
    </submittedName>
</protein>
<evidence type="ECO:0000256" key="1">
    <source>
        <dbReference type="SAM" id="MobiDB-lite"/>
    </source>
</evidence>
<dbReference type="Proteomes" id="UP000277204">
    <property type="component" value="Unassembled WGS sequence"/>
</dbReference>
<name>A0A183MUE3_9TREM</name>
<dbReference type="EMBL" id="UZAI01018038">
    <property type="protein sequence ID" value="VDP32459.1"/>
    <property type="molecule type" value="Genomic_DNA"/>
</dbReference>
<reference evidence="2 3" key="1">
    <citation type="submission" date="2018-11" db="EMBL/GenBank/DDBJ databases">
        <authorList>
            <consortium name="Pathogen Informatics"/>
        </authorList>
    </citation>
    <scope>NUCLEOTIDE SEQUENCE [LARGE SCALE GENOMIC DNA]</scope>
    <source>
        <strain evidence="2 3">Zambia</strain>
    </source>
</reference>
<feature type="compositionally biased region" description="Polar residues" evidence="1">
    <location>
        <begin position="57"/>
        <end position="73"/>
    </location>
</feature>
<organism evidence="2 3">
    <name type="scientific">Schistosoma margrebowiei</name>
    <dbReference type="NCBI Taxonomy" id="48269"/>
    <lineage>
        <taxon>Eukaryota</taxon>
        <taxon>Metazoa</taxon>
        <taxon>Spiralia</taxon>
        <taxon>Lophotrochozoa</taxon>
        <taxon>Platyhelminthes</taxon>
        <taxon>Trematoda</taxon>
        <taxon>Digenea</taxon>
        <taxon>Strigeidida</taxon>
        <taxon>Schistosomatoidea</taxon>
        <taxon>Schistosomatidae</taxon>
        <taxon>Schistosoma</taxon>
    </lineage>
</organism>
<gene>
    <name evidence="2" type="ORF">SMRZ_LOCUS19668</name>
</gene>
<dbReference type="AlphaFoldDB" id="A0A183MUE3"/>
<evidence type="ECO:0000313" key="3">
    <source>
        <dbReference type="Proteomes" id="UP000277204"/>
    </source>
</evidence>
<evidence type="ECO:0000313" key="2">
    <source>
        <dbReference type="EMBL" id="VDP32459.1"/>
    </source>
</evidence>
<proteinExistence type="predicted"/>
<keyword evidence="3" id="KW-1185">Reference proteome</keyword>